<dbReference type="PANTHER" id="PTHR23291:SF32">
    <property type="entry name" value="BAX INHIBITOR 1"/>
    <property type="match status" value="1"/>
</dbReference>
<proteinExistence type="inferred from homology"/>
<dbReference type="OrthoDB" id="1277691at2759"/>
<evidence type="ECO:0000313" key="7">
    <source>
        <dbReference type="EMBL" id="KXN68269.1"/>
    </source>
</evidence>
<comment type="similarity">
    <text evidence="2 6">Belongs to the BI1 family.</text>
</comment>
<feature type="transmembrane region" description="Helical" evidence="6">
    <location>
        <begin position="231"/>
        <end position="250"/>
    </location>
</feature>
<name>A0A137P078_CONC2</name>
<evidence type="ECO:0000256" key="3">
    <source>
        <dbReference type="ARBA" id="ARBA00022692"/>
    </source>
</evidence>
<dbReference type="Proteomes" id="UP000070444">
    <property type="component" value="Unassembled WGS sequence"/>
</dbReference>
<protein>
    <recommendedName>
        <fullName evidence="9">Bax inhibitor family protein</fullName>
    </recommendedName>
</protein>
<keyword evidence="3 6" id="KW-0812">Transmembrane</keyword>
<dbReference type="InterPro" id="IPR006214">
    <property type="entry name" value="Bax_inhibitor_1-related"/>
</dbReference>
<accession>A0A137P078</accession>
<feature type="transmembrane region" description="Helical" evidence="6">
    <location>
        <begin position="137"/>
        <end position="158"/>
    </location>
</feature>
<evidence type="ECO:0000313" key="8">
    <source>
        <dbReference type="Proteomes" id="UP000070444"/>
    </source>
</evidence>
<reference evidence="7 8" key="1">
    <citation type="journal article" date="2015" name="Genome Biol. Evol.">
        <title>Phylogenomic analyses indicate that early fungi evolved digesting cell walls of algal ancestors of land plants.</title>
        <authorList>
            <person name="Chang Y."/>
            <person name="Wang S."/>
            <person name="Sekimoto S."/>
            <person name="Aerts A.L."/>
            <person name="Choi C."/>
            <person name="Clum A."/>
            <person name="LaButti K.M."/>
            <person name="Lindquist E.A."/>
            <person name="Yee Ngan C."/>
            <person name="Ohm R.A."/>
            <person name="Salamov A.A."/>
            <person name="Grigoriev I.V."/>
            <person name="Spatafora J.W."/>
            <person name="Berbee M.L."/>
        </authorList>
    </citation>
    <scope>NUCLEOTIDE SEQUENCE [LARGE SCALE GENOMIC DNA]</scope>
    <source>
        <strain evidence="7 8">NRRL 28638</strain>
    </source>
</reference>
<feature type="transmembrane region" description="Helical" evidence="6">
    <location>
        <begin position="193"/>
        <end position="211"/>
    </location>
</feature>
<feature type="transmembrane region" description="Helical" evidence="6">
    <location>
        <begin position="54"/>
        <end position="73"/>
    </location>
</feature>
<keyword evidence="8" id="KW-1185">Reference proteome</keyword>
<evidence type="ECO:0000256" key="1">
    <source>
        <dbReference type="ARBA" id="ARBA00004141"/>
    </source>
</evidence>
<comment type="subcellular location">
    <subcellularLocation>
        <location evidence="1">Membrane</location>
        <topology evidence="1">Multi-pass membrane protein</topology>
    </subcellularLocation>
</comment>
<dbReference type="AlphaFoldDB" id="A0A137P078"/>
<evidence type="ECO:0000256" key="4">
    <source>
        <dbReference type="ARBA" id="ARBA00022989"/>
    </source>
</evidence>
<keyword evidence="5 6" id="KW-0472">Membrane</keyword>
<evidence type="ECO:0000256" key="2">
    <source>
        <dbReference type="ARBA" id="ARBA00010350"/>
    </source>
</evidence>
<evidence type="ECO:0000256" key="5">
    <source>
        <dbReference type="ARBA" id="ARBA00023136"/>
    </source>
</evidence>
<evidence type="ECO:0008006" key="9">
    <source>
        <dbReference type="Google" id="ProtNLM"/>
    </source>
</evidence>
<feature type="transmembrane region" description="Helical" evidence="6">
    <location>
        <begin position="165"/>
        <end position="187"/>
    </location>
</feature>
<organism evidence="7 8">
    <name type="scientific">Conidiobolus coronatus (strain ATCC 28846 / CBS 209.66 / NRRL 28638)</name>
    <name type="common">Delacroixia coronata</name>
    <dbReference type="NCBI Taxonomy" id="796925"/>
    <lineage>
        <taxon>Eukaryota</taxon>
        <taxon>Fungi</taxon>
        <taxon>Fungi incertae sedis</taxon>
        <taxon>Zoopagomycota</taxon>
        <taxon>Entomophthoromycotina</taxon>
        <taxon>Entomophthoromycetes</taxon>
        <taxon>Entomophthorales</taxon>
        <taxon>Ancylistaceae</taxon>
        <taxon>Conidiobolus</taxon>
    </lineage>
</organism>
<keyword evidence="4 6" id="KW-1133">Transmembrane helix</keyword>
<feature type="transmembrane region" description="Helical" evidence="6">
    <location>
        <begin position="79"/>
        <end position="99"/>
    </location>
</feature>
<gene>
    <name evidence="7" type="ORF">CONCODRAFT_72367</name>
</gene>
<dbReference type="GO" id="GO:0016020">
    <property type="term" value="C:membrane"/>
    <property type="evidence" value="ECO:0007669"/>
    <property type="project" value="UniProtKB-SubCell"/>
</dbReference>
<evidence type="ECO:0000256" key="6">
    <source>
        <dbReference type="RuleBase" id="RU004379"/>
    </source>
</evidence>
<dbReference type="EMBL" id="KQ964585">
    <property type="protein sequence ID" value="KXN68269.1"/>
    <property type="molecule type" value="Genomic_DNA"/>
</dbReference>
<dbReference type="PANTHER" id="PTHR23291">
    <property type="entry name" value="BAX INHIBITOR-RELATED"/>
    <property type="match status" value="1"/>
</dbReference>
<sequence>MFADILFNAERFLGGNRYFRGNRFFRENQNYFNSAYFKNFHDLRPSVKHHLSKVYATLTCMLAASSVGIWLSMTDQYYPGPFLSFVLTFGSICGLFFTYDYPDSSSLRQGLLLTFCLCQGFSLSPLIDHAVDVDPSIILMASVSTFLVFASFTLCSLFSKRRSHLYLGSILGSATFVLFGSSVLNSYFHFSGLYMLELYGGLIIFCLYVLYDTQKIIEEANRGNKKVINQALALFIDVVAIFVRIVRILINNHYENERKKARKERRQNGSYSAY</sequence>
<dbReference type="Pfam" id="PF01027">
    <property type="entry name" value="Bax1-I"/>
    <property type="match status" value="1"/>
</dbReference>
<dbReference type="OMA" id="ALCQMHE"/>